<keyword evidence="1" id="KW-0812">Transmembrane</keyword>
<keyword evidence="1" id="KW-1133">Transmembrane helix</keyword>
<protein>
    <submittedName>
        <fullName evidence="2">Uncharacterized protein</fullName>
    </submittedName>
</protein>
<feature type="transmembrane region" description="Helical" evidence="1">
    <location>
        <begin position="48"/>
        <end position="66"/>
    </location>
</feature>
<evidence type="ECO:0000313" key="2">
    <source>
        <dbReference type="EMBL" id="ACL37988.1"/>
    </source>
</evidence>
<sequence length="82" mass="9511">MTVQPSNRFLTLIGTMLYYVFVPERTVYEYLVHGVILYLILRTNNRQFRLIGVVLLFLTYVMQFALPLPTGQGYNCTTNTTV</sequence>
<keyword evidence="1" id="KW-0472">Membrane</keyword>
<organism evidence="2">
    <name type="scientific">Ochlerotatus taeniorhynchus</name>
    <name type="common">Black salt marsh mosquito</name>
    <name type="synonym">Aedes taeniorhynchus</name>
    <dbReference type="NCBI Taxonomy" id="329105"/>
    <lineage>
        <taxon>Eukaryota</taxon>
        <taxon>Metazoa</taxon>
        <taxon>Ecdysozoa</taxon>
        <taxon>Arthropoda</taxon>
        <taxon>Hexapoda</taxon>
        <taxon>Insecta</taxon>
        <taxon>Pterygota</taxon>
        <taxon>Neoptera</taxon>
        <taxon>Endopterygota</taxon>
        <taxon>Diptera</taxon>
        <taxon>Nematocera</taxon>
        <taxon>Culicoidea</taxon>
        <taxon>Culicidae</taxon>
        <taxon>Culicinae</taxon>
        <taxon>Aedini</taxon>
        <taxon>Ochlerotatus</taxon>
        <taxon>Ochlerotatus</taxon>
    </lineage>
</organism>
<reference evidence="2" key="1">
    <citation type="submission" date="2008-11" db="EMBL/GenBank/DDBJ databases">
        <title>Molecular analysis of Ochlerotatus taeniorhynchus ecotype in Florida.</title>
        <authorList>
            <person name="Zhao L."/>
            <person name="Kline D.L."/>
            <person name="Becnel J.J."/>
            <person name="Clark G.G."/>
        </authorList>
    </citation>
    <scope>NUCLEOTIDE SEQUENCE</scope>
</reference>
<name>B8XY05_OCHTA</name>
<dbReference type="AlphaFoldDB" id="B8XY05"/>
<evidence type="ECO:0000256" key="1">
    <source>
        <dbReference type="SAM" id="Phobius"/>
    </source>
</evidence>
<proteinExistence type="evidence at transcript level"/>
<dbReference type="Pfam" id="PF16504">
    <property type="entry name" value="SP24"/>
    <property type="match status" value="1"/>
</dbReference>
<accession>B8XY05</accession>
<dbReference type="InterPro" id="IPR032441">
    <property type="entry name" value="SP24"/>
</dbReference>
<dbReference type="EMBL" id="FJ458406">
    <property type="protein sequence ID" value="ACL37988.1"/>
    <property type="molecule type" value="mRNA"/>
</dbReference>
<feature type="transmembrane region" description="Helical" evidence="1">
    <location>
        <begin position="16"/>
        <end position="41"/>
    </location>
</feature>